<dbReference type="RefSeq" id="WP_099874258.1">
    <property type="nucleotide sequence ID" value="NZ_CP024608.1"/>
</dbReference>
<sequence length="114" mass="12829">MGLFGFGKKPLPMDRYAGKPFLKLVDSFVLKCIDELDPSQEALLVAMTPKFRESFSTAGSWGDIVIDQLHFPVDIRDSINVMWTRNQEIAKQGGTTLAPMQFVEMFVARNVEDS</sequence>
<accession>A0A2D2DH24</accession>
<reference evidence="1" key="1">
    <citation type="submission" date="2017-10" db="EMBL/GenBank/DDBJ databases">
        <title>Massilia psychrophilum sp. nov., a novel purple-pigmented bacterium isolated from Tianshan glacier, Xinjiang Municipality, China.</title>
        <authorList>
            <person name="Wang H."/>
        </authorList>
    </citation>
    <scope>NUCLEOTIDE SEQUENCE [LARGE SCALE GENOMIC DNA]</scope>
    <source>
        <strain evidence="1">B2</strain>
    </source>
</reference>
<evidence type="ECO:0000313" key="2">
    <source>
        <dbReference type="Proteomes" id="UP000229897"/>
    </source>
</evidence>
<evidence type="ECO:0000313" key="1">
    <source>
        <dbReference type="EMBL" id="ATQ74270.1"/>
    </source>
</evidence>
<dbReference type="AlphaFoldDB" id="A0A2D2DH24"/>
<dbReference type="OrthoDB" id="8777679at2"/>
<gene>
    <name evidence="1" type="ORF">CR152_06950</name>
</gene>
<name>A0A2D2DH24_9BURK</name>
<dbReference type="KEGG" id="mass:CR152_06950"/>
<organism evidence="1 2">
    <name type="scientific">Massilia violaceinigra</name>
    <dbReference type="NCBI Taxonomy" id="2045208"/>
    <lineage>
        <taxon>Bacteria</taxon>
        <taxon>Pseudomonadati</taxon>
        <taxon>Pseudomonadota</taxon>
        <taxon>Betaproteobacteria</taxon>
        <taxon>Burkholderiales</taxon>
        <taxon>Oxalobacteraceae</taxon>
        <taxon>Telluria group</taxon>
        <taxon>Massilia</taxon>
    </lineage>
</organism>
<protein>
    <submittedName>
        <fullName evidence="1">Uncharacterized protein</fullName>
    </submittedName>
</protein>
<dbReference type="Proteomes" id="UP000229897">
    <property type="component" value="Chromosome"/>
</dbReference>
<keyword evidence="2" id="KW-1185">Reference proteome</keyword>
<proteinExistence type="predicted"/>
<dbReference type="EMBL" id="CP024608">
    <property type="protein sequence ID" value="ATQ74270.1"/>
    <property type="molecule type" value="Genomic_DNA"/>
</dbReference>